<reference evidence="2" key="1">
    <citation type="journal article" date="2022" name="Mol. Ecol. Resour.">
        <title>The genomes of chicory, endive, great burdock and yacon provide insights into Asteraceae palaeo-polyploidization history and plant inulin production.</title>
        <authorList>
            <person name="Fan W."/>
            <person name="Wang S."/>
            <person name="Wang H."/>
            <person name="Wang A."/>
            <person name="Jiang F."/>
            <person name="Liu H."/>
            <person name="Zhao H."/>
            <person name="Xu D."/>
            <person name="Zhang Y."/>
        </authorList>
    </citation>
    <scope>NUCLEOTIDE SEQUENCE [LARGE SCALE GENOMIC DNA]</scope>
    <source>
        <strain evidence="2">cv. Niubang</strain>
    </source>
</reference>
<organism evidence="1 2">
    <name type="scientific">Arctium lappa</name>
    <name type="common">Greater burdock</name>
    <name type="synonym">Lappa major</name>
    <dbReference type="NCBI Taxonomy" id="4217"/>
    <lineage>
        <taxon>Eukaryota</taxon>
        <taxon>Viridiplantae</taxon>
        <taxon>Streptophyta</taxon>
        <taxon>Embryophyta</taxon>
        <taxon>Tracheophyta</taxon>
        <taxon>Spermatophyta</taxon>
        <taxon>Magnoliopsida</taxon>
        <taxon>eudicotyledons</taxon>
        <taxon>Gunneridae</taxon>
        <taxon>Pentapetalae</taxon>
        <taxon>asterids</taxon>
        <taxon>campanulids</taxon>
        <taxon>Asterales</taxon>
        <taxon>Asteraceae</taxon>
        <taxon>Carduoideae</taxon>
        <taxon>Cardueae</taxon>
        <taxon>Arctiinae</taxon>
        <taxon>Arctium</taxon>
    </lineage>
</organism>
<keyword evidence="2" id="KW-1185">Reference proteome</keyword>
<comment type="caution">
    <text evidence="1">The sequence shown here is derived from an EMBL/GenBank/DDBJ whole genome shotgun (WGS) entry which is preliminary data.</text>
</comment>
<name>A0ACB9B124_ARCLA</name>
<evidence type="ECO:0000313" key="1">
    <source>
        <dbReference type="EMBL" id="KAI3715782.1"/>
    </source>
</evidence>
<reference evidence="1 2" key="2">
    <citation type="journal article" date="2022" name="Mol. Ecol. Resour.">
        <title>The genomes of chicory, endive, great burdock and yacon provide insights into Asteraceae paleo-polyploidization history and plant inulin production.</title>
        <authorList>
            <person name="Fan W."/>
            <person name="Wang S."/>
            <person name="Wang H."/>
            <person name="Wang A."/>
            <person name="Jiang F."/>
            <person name="Liu H."/>
            <person name="Zhao H."/>
            <person name="Xu D."/>
            <person name="Zhang Y."/>
        </authorList>
    </citation>
    <scope>NUCLEOTIDE SEQUENCE [LARGE SCALE GENOMIC DNA]</scope>
    <source>
        <strain evidence="2">cv. Niubang</strain>
    </source>
</reference>
<accession>A0ACB9B124</accession>
<dbReference type="EMBL" id="CM042053">
    <property type="protein sequence ID" value="KAI3715782.1"/>
    <property type="molecule type" value="Genomic_DNA"/>
</dbReference>
<gene>
    <name evidence="1" type="ORF">L6452_22769</name>
</gene>
<protein>
    <submittedName>
        <fullName evidence="1">Uncharacterized protein</fullName>
    </submittedName>
</protein>
<dbReference type="Proteomes" id="UP001055879">
    <property type="component" value="Linkage Group LG07"/>
</dbReference>
<proteinExistence type="predicted"/>
<sequence length="315" mass="36232">MDSTKFAFQAQFYSNDLMISLGTENRPPVLLNENEFTQWQDQFINFIERQVNGANMMKSFNEGPFIKPNKETLATPEEVLRMKADRELSANLMLGLPNSVYNRVDHYKNYPNQMWTQLEKIMLGSSVATQLRHTRFMNNFEEFKAKENKKAKLEKKNKKSEDPVALITKQLAEQALSDNAYDGATDDDGEALQKSMILLSQHYQKKFQPRSGSNNPRFTSGSRVKVPERKTITCYNCGKTGHISKECRVKKVRDSAYYRKKLELAEKRENGTALLAEEEFWLNHSDDEATNVKIAQMCFVGDDQSDDSDTDEDES</sequence>
<evidence type="ECO:0000313" key="2">
    <source>
        <dbReference type="Proteomes" id="UP001055879"/>
    </source>
</evidence>